<evidence type="ECO:0000256" key="1">
    <source>
        <dbReference type="SAM" id="Phobius"/>
    </source>
</evidence>
<keyword evidence="3" id="KW-1185">Reference proteome</keyword>
<evidence type="ECO:0000313" key="3">
    <source>
        <dbReference type="Proteomes" id="UP001054889"/>
    </source>
</evidence>
<sequence length="108" mass="12073">MAGRAAWVKFVLSALPVYVLIALNVPKWFLKAVNKIGGVIYGEEGKRPTVDVVLSLRKRYRGLWISVVWASQTSKLWDGLSKFVGYGSGNQTQIGLGLVWIYRCTPMQ</sequence>
<keyword evidence="1" id="KW-0812">Transmembrane</keyword>
<protein>
    <submittedName>
        <fullName evidence="2">Uncharacterized protein</fullName>
    </submittedName>
</protein>
<name>A0AAV5ED53_ELECO</name>
<dbReference type="EMBL" id="BQKI01000075">
    <property type="protein sequence ID" value="GJN21039.1"/>
    <property type="molecule type" value="Genomic_DNA"/>
</dbReference>
<keyword evidence="1" id="KW-1133">Transmembrane helix</keyword>
<feature type="transmembrane region" description="Helical" evidence="1">
    <location>
        <begin position="6"/>
        <end position="25"/>
    </location>
</feature>
<proteinExistence type="predicted"/>
<dbReference type="AlphaFoldDB" id="A0AAV5ED53"/>
<gene>
    <name evidence="2" type="primary">gb08485</name>
    <name evidence="2" type="ORF">PR202_gb08485</name>
</gene>
<evidence type="ECO:0000313" key="2">
    <source>
        <dbReference type="EMBL" id="GJN21039.1"/>
    </source>
</evidence>
<reference evidence="2" key="1">
    <citation type="journal article" date="2018" name="DNA Res.">
        <title>Multiple hybrid de novo genome assembly of finger millet, an orphan allotetraploid crop.</title>
        <authorList>
            <person name="Hatakeyama M."/>
            <person name="Aluri S."/>
            <person name="Balachadran M.T."/>
            <person name="Sivarajan S.R."/>
            <person name="Patrignani A."/>
            <person name="Gruter S."/>
            <person name="Poveda L."/>
            <person name="Shimizu-Inatsugi R."/>
            <person name="Baeten J."/>
            <person name="Francoijs K.J."/>
            <person name="Nataraja K.N."/>
            <person name="Reddy Y.A.N."/>
            <person name="Phadnis S."/>
            <person name="Ravikumar R.L."/>
            <person name="Schlapbach R."/>
            <person name="Sreeman S.M."/>
            <person name="Shimizu K.K."/>
        </authorList>
    </citation>
    <scope>NUCLEOTIDE SEQUENCE</scope>
</reference>
<dbReference type="Proteomes" id="UP001054889">
    <property type="component" value="Unassembled WGS sequence"/>
</dbReference>
<accession>A0AAV5ED53</accession>
<organism evidence="2 3">
    <name type="scientific">Eleusine coracana subsp. coracana</name>
    <dbReference type="NCBI Taxonomy" id="191504"/>
    <lineage>
        <taxon>Eukaryota</taxon>
        <taxon>Viridiplantae</taxon>
        <taxon>Streptophyta</taxon>
        <taxon>Embryophyta</taxon>
        <taxon>Tracheophyta</taxon>
        <taxon>Spermatophyta</taxon>
        <taxon>Magnoliopsida</taxon>
        <taxon>Liliopsida</taxon>
        <taxon>Poales</taxon>
        <taxon>Poaceae</taxon>
        <taxon>PACMAD clade</taxon>
        <taxon>Chloridoideae</taxon>
        <taxon>Cynodonteae</taxon>
        <taxon>Eleusininae</taxon>
        <taxon>Eleusine</taxon>
    </lineage>
</organism>
<reference evidence="2" key="2">
    <citation type="submission" date="2021-12" db="EMBL/GenBank/DDBJ databases">
        <title>Resequencing data analysis of finger millet.</title>
        <authorList>
            <person name="Hatakeyama M."/>
            <person name="Aluri S."/>
            <person name="Balachadran M.T."/>
            <person name="Sivarajan S.R."/>
            <person name="Poveda L."/>
            <person name="Shimizu-Inatsugi R."/>
            <person name="Schlapbach R."/>
            <person name="Sreeman S.M."/>
            <person name="Shimizu K.K."/>
        </authorList>
    </citation>
    <scope>NUCLEOTIDE SEQUENCE</scope>
</reference>
<keyword evidence="1" id="KW-0472">Membrane</keyword>
<comment type="caution">
    <text evidence="2">The sequence shown here is derived from an EMBL/GenBank/DDBJ whole genome shotgun (WGS) entry which is preliminary data.</text>
</comment>